<proteinExistence type="predicted"/>
<sequence length="113" mass="12968">MYLKELILFMKLDSRGFFELSIYLSLRIFSLDMLYQSKNRKHDCIGIMNNILYILQEIKTGKPFCCLCHECGHATADDLRTVLTGASTTVYEVDFDGYPIHGQQLTGKPFCCL</sequence>
<name>A0A8D8W8G0_9HEMI</name>
<dbReference type="EMBL" id="HBUF01164491">
    <property type="protein sequence ID" value="CAG6650897.1"/>
    <property type="molecule type" value="Transcribed_RNA"/>
</dbReference>
<evidence type="ECO:0000313" key="1">
    <source>
        <dbReference type="EMBL" id="CAG6650897.1"/>
    </source>
</evidence>
<dbReference type="AlphaFoldDB" id="A0A8D8W8G0"/>
<protein>
    <submittedName>
        <fullName evidence="1">Uncharacterized protein</fullName>
    </submittedName>
</protein>
<reference evidence="1" key="1">
    <citation type="submission" date="2021-05" db="EMBL/GenBank/DDBJ databases">
        <authorList>
            <person name="Alioto T."/>
            <person name="Alioto T."/>
            <person name="Gomez Garrido J."/>
        </authorList>
    </citation>
    <scope>NUCLEOTIDE SEQUENCE</scope>
</reference>
<accession>A0A8D8W8G0</accession>
<organism evidence="1">
    <name type="scientific">Cacopsylla melanoneura</name>
    <dbReference type="NCBI Taxonomy" id="428564"/>
    <lineage>
        <taxon>Eukaryota</taxon>
        <taxon>Metazoa</taxon>
        <taxon>Ecdysozoa</taxon>
        <taxon>Arthropoda</taxon>
        <taxon>Hexapoda</taxon>
        <taxon>Insecta</taxon>
        <taxon>Pterygota</taxon>
        <taxon>Neoptera</taxon>
        <taxon>Paraneoptera</taxon>
        <taxon>Hemiptera</taxon>
        <taxon>Sternorrhyncha</taxon>
        <taxon>Psylloidea</taxon>
        <taxon>Psyllidae</taxon>
        <taxon>Psyllinae</taxon>
        <taxon>Cacopsylla</taxon>
    </lineage>
</organism>